<evidence type="ECO:0000313" key="3">
    <source>
        <dbReference type="Proteomes" id="UP000190961"/>
    </source>
</evidence>
<feature type="transmembrane region" description="Helical" evidence="1">
    <location>
        <begin position="7"/>
        <end position="30"/>
    </location>
</feature>
<name>A0A1T5ITR2_9BACT</name>
<dbReference type="AlphaFoldDB" id="A0A1T5ITR2"/>
<protein>
    <submittedName>
        <fullName evidence="2">Uncharacterized protein</fullName>
    </submittedName>
</protein>
<evidence type="ECO:0000313" key="2">
    <source>
        <dbReference type="EMBL" id="SKC42531.1"/>
    </source>
</evidence>
<accession>A0A1T5ITR2</accession>
<proteinExistence type="predicted"/>
<feature type="transmembrane region" description="Helical" evidence="1">
    <location>
        <begin position="60"/>
        <end position="78"/>
    </location>
</feature>
<reference evidence="2 3" key="1">
    <citation type="submission" date="2017-02" db="EMBL/GenBank/DDBJ databases">
        <authorList>
            <person name="Peterson S.W."/>
        </authorList>
    </citation>
    <scope>NUCLEOTIDE SEQUENCE [LARGE SCALE GENOMIC DNA]</scope>
    <source>
        <strain evidence="2 3">DSM 25262</strain>
    </source>
</reference>
<keyword evidence="1" id="KW-1133">Transmembrane helix</keyword>
<dbReference type="STRING" id="688867.SAMN05660236_0390"/>
<keyword evidence="3" id="KW-1185">Reference proteome</keyword>
<sequence>MEKKGIGFYLNILGASLGLSMFFKSAWYIVKAVFHVGNPLSESFWDYYFSSFQFLNLNSLLLWTVTFIIVLISVNMFASIKKTT</sequence>
<keyword evidence="1" id="KW-0812">Transmembrane</keyword>
<organism evidence="2 3">
    <name type="scientific">Ohtaekwangia koreensis</name>
    <dbReference type="NCBI Taxonomy" id="688867"/>
    <lineage>
        <taxon>Bacteria</taxon>
        <taxon>Pseudomonadati</taxon>
        <taxon>Bacteroidota</taxon>
        <taxon>Cytophagia</taxon>
        <taxon>Cytophagales</taxon>
        <taxon>Fulvivirgaceae</taxon>
        <taxon>Ohtaekwangia</taxon>
    </lineage>
</organism>
<gene>
    <name evidence="2" type="ORF">SAMN05660236_0390</name>
</gene>
<dbReference type="EMBL" id="FUZU01000001">
    <property type="protein sequence ID" value="SKC42531.1"/>
    <property type="molecule type" value="Genomic_DNA"/>
</dbReference>
<keyword evidence="1" id="KW-0472">Membrane</keyword>
<dbReference type="Proteomes" id="UP000190961">
    <property type="component" value="Unassembled WGS sequence"/>
</dbReference>
<evidence type="ECO:0000256" key="1">
    <source>
        <dbReference type="SAM" id="Phobius"/>
    </source>
</evidence>